<dbReference type="Pfam" id="PF00931">
    <property type="entry name" value="NB-ARC"/>
    <property type="match status" value="1"/>
</dbReference>
<dbReference type="Pfam" id="PF23559">
    <property type="entry name" value="WHD_DRP"/>
    <property type="match status" value="1"/>
</dbReference>
<dbReference type="PRINTS" id="PR00364">
    <property type="entry name" value="DISEASERSIST"/>
</dbReference>
<evidence type="ECO:0000256" key="3">
    <source>
        <dbReference type="ARBA" id="ARBA00022821"/>
    </source>
</evidence>
<evidence type="ECO:0000313" key="7">
    <source>
        <dbReference type="EMBL" id="VAH24772.1"/>
    </source>
</evidence>
<dbReference type="Gramene" id="TRITD2Av1G007070.2">
    <property type="protein sequence ID" value="TRITD2Av1G007070.2"/>
    <property type="gene ID" value="TRITD2Av1G007070"/>
</dbReference>
<dbReference type="FunFam" id="1.10.10.10:FF:000322">
    <property type="entry name" value="Probable disease resistance protein At1g63360"/>
    <property type="match status" value="1"/>
</dbReference>
<dbReference type="GO" id="GO:0009626">
    <property type="term" value="P:plant-type hypersensitive response"/>
    <property type="evidence" value="ECO:0007669"/>
    <property type="project" value="UniProtKB-ARBA"/>
</dbReference>
<feature type="domain" description="Disease resistance protein winged helix" evidence="5">
    <location>
        <begin position="453"/>
        <end position="523"/>
    </location>
</feature>
<keyword evidence="1" id="KW-0433">Leucine-rich repeat</keyword>
<dbReference type="InterPro" id="IPR032675">
    <property type="entry name" value="LRR_dom_sf"/>
</dbReference>
<dbReference type="GO" id="GO:0043531">
    <property type="term" value="F:ADP binding"/>
    <property type="evidence" value="ECO:0007669"/>
    <property type="project" value="InterPro"/>
</dbReference>
<dbReference type="InterPro" id="IPR027417">
    <property type="entry name" value="P-loop_NTPase"/>
</dbReference>
<dbReference type="AlphaFoldDB" id="A0A9R1NH02"/>
<dbReference type="PANTHER" id="PTHR36766:SF40">
    <property type="entry name" value="DISEASE RESISTANCE PROTEIN RGA3"/>
    <property type="match status" value="1"/>
</dbReference>
<dbReference type="Gene3D" id="3.80.10.10">
    <property type="entry name" value="Ribonuclease Inhibitor"/>
    <property type="match status" value="2"/>
</dbReference>
<feature type="domain" description="NB-ARC" evidence="4">
    <location>
        <begin position="200"/>
        <end position="373"/>
    </location>
</feature>
<name>A0A9R1NH02_TRITD</name>
<dbReference type="Gene3D" id="1.10.8.430">
    <property type="entry name" value="Helical domain of apoptotic protease-activating factors"/>
    <property type="match status" value="1"/>
</dbReference>
<reference evidence="7 8" key="1">
    <citation type="submission" date="2017-09" db="EMBL/GenBank/DDBJ databases">
        <authorList>
            <consortium name="International Durum Wheat Genome Sequencing Consortium (IDWGSC)"/>
            <person name="Milanesi L."/>
        </authorList>
    </citation>
    <scope>NUCLEOTIDE SEQUENCE [LARGE SCALE GENOMIC DNA]</scope>
    <source>
        <strain evidence="8">cv. Svevo</strain>
    </source>
</reference>
<dbReference type="Pfam" id="PF25019">
    <property type="entry name" value="LRR_R13L1-DRL21"/>
    <property type="match status" value="1"/>
</dbReference>
<dbReference type="SUPFAM" id="SSF52058">
    <property type="entry name" value="L domain-like"/>
    <property type="match status" value="1"/>
</dbReference>
<evidence type="ECO:0000259" key="6">
    <source>
        <dbReference type="Pfam" id="PF25019"/>
    </source>
</evidence>
<dbReference type="Gene3D" id="1.10.10.10">
    <property type="entry name" value="Winged helix-like DNA-binding domain superfamily/Winged helix DNA-binding domain"/>
    <property type="match status" value="1"/>
</dbReference>
<feature type="domain" description="R13L1/DRL21-like LRR repeat region" evidence="6">
    <location>
        <begin position="710"/>
        <end position="832"/>
    </location>
</feature>
<dbReference type="SUPFAM" id="SSF52047">
    <property type="entry name" value="RNI-like"/>
    <property type="match status" value="1"/>
</dbReference>
<dbReference type="SUPFAM" id="SSF52540">
    <property type="entry name" value="P-loop containing nucleoside triphosphate hydrolases"/>
    <property type="match status" value="1"/>
</dbReference>
<evidence type="ECO:0000259" key="5">
    <source>
        <dbReference type="Pfam" id="PF23559"/>
    </source>
</evidence>
<dbReference type="InterPro" id="IPR042197">
    <property type="entry name" value="Apaf_helical"/>
</dbReference>
<dbReference type="InterPro" id="IPR056789">
    <property type="entry name" value="LRR_R13L1-DRL21"/>
</dbReference>
<accession>A0A9R1NH02</accession>
<dbReference type="InterPro" id="IPR058922">
    <property type="entry name" value="WHD_DRP"/>
</dbReference>
<keyword evidence="2" id="KW-0677">Repeat</keyword>
<sequence>MKPSVSMEEAGGLDAASLAEALRLVLSAFRAMEGLAAEIHSCHRTRRKWELTRCRSKVADPELDLLIAHLLQIWSICAGAYPQRAGDRALALQARDAVHFIKLLQDKVQYGKLQPSSLVQILTHGSKLLSALRWCGCSRLLVALFASKPTHRFTRGIKAVNQETRKIGNLLCTLPPQPVPGSASQVLQTGVFVGRDKDRDDVVQMLVKPCAEVPPPDMMVSIVGTAGIGKTTLAQMVFNDTRVAKHFDVRCWVSVSTSSNRMDLAAEILRSAQPAWDTSDEKMADFQMLQSELRRLVTSKRYLIVIDDICNGMDDIWLDMMAPLQSADIGSRILATSRMNTVPHFLGASHPYPVNPLNSDDCWAILKEHAFPSGRENAYPDLHPIGKQIAAKINGSPLAAKLVGGLLGDTRSKNHWMKIMKTGLQDNALLPALRLSYKYLPVHLKRCFAYCSLFPHNYKFDPAQLSRLWIAEGFVQPQGRAGKSMEDIAKEYFGLLLSRSFFQEIKLGSSTYYLMHDLLHDLAKSVAAEDCFHIEDGMKCDIPSTVRHLSVTEKSLVGLTSFSGLEELLTLFIRPSLPCSSSCFQEDFAVNLESILKKSKHLRVLDLSGYNSKELPHCIYDLLHLRYLSIHGSIQRLPESIGKLLHLQTLCISGKCSLEKLPVSVSMLVNLRHLMVEMKYTAGLVGIGRLANLQGSLELHIEKLEGRKPEELRNIDGLHGLVIKCLENVSGYEEACKAELNKKLYLNSLNLEWSSASRNSSSPADAKVLEGLRPHHAIKVLNIRRYCGAKTPSWLQSLQQLRSLNLINCRSLCILPPLGNLGSLRYLHMKEMCAVDQIGHEFYGTSDVAFPSLSVLEIDDFPKLCEWAGREDKNSFPCLERVSLMDCPELIKIPLFCQATREITIERTRLIPYMRLAPFSSSSEMLQLDVCTSSVILNRLLYKHHIQSIAVLNISGAEQLAAAEQLGSLVSLQRLQLSRCNLTDQTLRSFLQDLPCLSSLEIIDLPNITSLPVAETVKFCTVLTELCIRNCQSLCSLSSLQYLASLKYLVIERCPEVTATSFPVNFMSLSYLKVLRMSYCTELQSLPDLPSSLETLYIFRCHPELSRKSRNMKGHYVEKLAIVPSVLIE</sequence>
<organism evidence="7 8">
    <name type="scientific">Triticum turgidum subsp. durum</name>
    <name type="common">Durum wheat</name>
    <name type="synonym">Triticum durum</name>
    <dbReference type="NCBI Taxonomy" id="4567"/>
    <lineage>
        <taxon>Eukaryota</taxon>
        <taxon>Viridiplantae</taxon>
        <taxon>Streptophyta</taxon>
        <taxon>Embryophyta</taxon>
        <taxon>Tracheophyta</taxon>
        <taxon>Spermatophyta</taxon>
        <taxon>Magnoliopsida</taxon>
        <taxon>Liliopsida</taxon>
        <taxon>Poales</taxon>
        <taxon>Poaceae</taxon>
        <taxon>BOP clade</taxon>
        <taxon>Pooideae</taxon>
        <taxon>Triticodae</taxon>
        <taxon>Triticeae</taxon>
        <taxon>Triticinae</taxon>
        <taxon>Triticum</taxon>
    </lineage>
</organism>
<gene>
    <name evidence="7" type="ORF">TRITD_2Av1G007070</name>
</gene>
<dbReference type="Gene3D" id="3.40.50.300">
    <property type="entry name" value="P-loop containing nucleotide triphosphate hydrolases"/>
    <property type="match status" value="1"/>
</dbReference>
<dbReference type="PANTHER" id="PTHR36766">
    <property type="entry name" value="PLANT BROAD-SPECTRUM MILDEW RESISTANCE PROTEIN RPW8"/>
    <property type="match status" value="1"/>
</dbReference>
<dbReference type="EMBL" id="LT934113">
    <property type="protein sequence ID" value="VAH24772.1"/>
    <property type="molecule type" value="Genomic_DNA"/>
</dbReference>
<evidence type="ECO:0000313" key="8">
    <source>
        <dbReference type="Proteomes" id="UP000324705"/>
    </source>
</evidence>
<dbReference type="GO" id="GO:0042742">
    <property type="term" value="P:defense response to bacterium"/>
    <property type="evidence" value="ECO:0007669"/>
    <property type="project" value="UniProtKB-ARBA"/>
</dbReference>
<keyword evidence="8" id="KW-1185">Reference proteome</keyword>
<dbReference type="OMA" id="YHEWESI"/>
<evidence type="ECO:0008006" key="9">
    <source>
        <dbReference type="Google" id="ProtNLM"/>
    </source>
</evidence>
<dbReference type="InterPro" id="IPR002182">
    <property type="entry name" value="NB-ARC"/>
</dbReference>
<evidence type="ECO:0000256" key="1">
    <source>
        <dbReference type="ARBA" id="ARBA00022614"/>
    </source>
</evidence>
<evidence type="ECO:0000259" key="4">
    <source>
        <dbReference type="Pfam" id="PF00931"/>
    </source>
</evidence>
<proteinExistence type="predicted"/>
<protein>
    <recommendedName>
        <fullName evidence="9">NB-ARC domain-containing protein</fullName>
    </recommendedName>
</protein>
<dbReference type="Proteomes" id="UP000324705">
    <property type="component" value="Chromosome 2A"/>
</dbReference>
<evidence type="ECO:0000256" key="2">
    <source>
        <dbReference type="ARBA" id="ARBA00022737"/>
    </source>
</evidence>
<dbReference type="InterPro" id="IPR036388">
    <property type="entry name" value="WH-like_DNA-bd_sf"/>
</dbReference>
<dbReference type="GO" id="GO:0002758">
    <property type="term" value="P:innate immune response-activating signaling pathway"/>
    <property type="evidence" value="ECO:0007669"/>
    <property type="project" value="UniProtKB-ARBA"/>
</dbReference>
<keyword evidence="3" id="KW-0611">Plant defense</keyword>